<dbReference type="SMART" id="SM00347">
    <property type="entry name" value="HTH_MARR"/>
    <property type="match status" value="1"/>
</dbReference>
<dbReference type="Pfam" id="PF01047">
    <property type="entry name" value="MarR"/>
    <property type="match status" value="1"/>
</dbReference>
<dbReference type="EMBL" id="VUNS01000005">
    <property type="protein sequence ID" value="MST96768.1"/>
    <property type="molecule type" value="Genomic_DNA"/>
</dbReference>
<dbReference type="Gene3D" id="1.10.10.10">
    <property type="entry name" value="Winged helix-like DNA-binding domain superfamily/Winged helix DNA-binding domain"/>
    <property type="match status" value="1"/>
</dbReference>
<accession>A0A844G2J2</accession>
<dbReference type="Proteomes" id="UP000435649">
    <property type="component" value="Unassembled WGS sequence"/>
</dbReference>
<dbReference type="InterPro" id="IPR039422">
    <property type="entry name" value="MarR/SlyA-like"/>
</dbReference>
<dbReference type="GO" id="GO:0003700">
    <property type="term" value="F:DNA-binding transcription factor activity"/>
    <property type="evidence" value="ECO:0007669"/>
    <property type="project" value="InterPro"/>
</dbReference>
<proteinExistence type="predicted"/>
<dbReference type="PROSITE" id="PS50995">
    <property type="entry name" value="HTH_MARR_2"/>
    <property type="match status" value="1"/>
</dbReference>
<dbReference type="PANTHER" id="PTHR33164">
    <property type="entry name" value="TRANSCRIPTIONAL REGULATOR, MARR FAMILY"/>
    <property type="match status" value="1"/>
</dbReference>
<evidence type="ECO:0000259" key="1">
    <source>
        <dbReference type="PROSITE" id="PS50995"/>
    </source>
</evidence>
<dbReference type="GO" id="GO:0006950">
    <property type="term" value="P:response to stress"/>
    <property type="evidence" value="ECO:0007669"/>
    <property type="project" value="TreeGrafter"/>
</dbReference>
<comment type="caution">
    <text evidence="2">The sequence shown here is derived from an EMBL/GenBank/DDBJ whole genome shotgun (WGS) entry which is preliminary data.</text>
</comment>
<dbReference type="InterPro" id="IPR036390">
    <property type="entry name" value="WH_DNA-bd_sf"/>
</dbReference>
<dbReference type="InterPro" id="IPR036388">
    <property type="entry name" value="WH-like_DNA-bd_sf"/>
</dbReference>
<evidence type="ECO:0000313" key="3">
    <source>
        <dbReference type="Proteomes" id="UP000435649"/>
    </source>
</evidence>
<keyword evidence="3" id="KW-1185">Reference proteome</keyword>
<dbReference type="InterPro" id="IPR000835">
    <property type="entry name" value="HTH_MarR-typ"/>
</dbReference>
<organism evidence="2 3">
    <name type="scientific">Victivallis lenta</name>
    <dbReference type="NCBI Taxonomy" id="2606640"/>
    <lineage>
        <taxon>Bacteria</taxon>
        <taxon>Pseudomonadati</taxon>
        <taxon>Lentisphaerota</taxon>
        <taxon>Lentisphaeria</taxon>
        <taxon>Victivallales</taxon>
        <taxon>Victivallaceae</taxon>
        <taxon>Victivallis</taxon>
    </lineage>
</organism>
<dbReference type="SUPFAM" id="SSF46785">
    <property type="entry name" value="Winged helix' DNA-binding domain"/>
    <property type="match status" value="1"/>
</dbReference>
<feature type="domain" description="HTH marR-type" evidence="1">
    <location>
        <begin position="6"/>
        <end position="145"/>
    </location>
</feature>
<sequence>MKSEEATTFWRQFFAAADRMREIGSSDYEQLLVNMTFNQLRMIKIVYLLNREFPEGVTLKVLAESLSITPAAASEMVDALVRKDMLRRDHNPQDRRAVAISLAPTSRRKFQECEQTFDRLTAGFFAELSQAEKEAFEATMTKFREYIFAHCGKEE</sequence>
<dbReference type="AlphaFoldDB" id="A0A844G2J2"/>
<dbReference type="RefSeq" id="WP_106052296.1">
    <property type="nucleotide sequence ID" value="NZ_CALXOB010000026.1"/>
</dbReference>
<name>A0A844G2J2_9BACT</name>
<protein>
    <submittedName>
        <fullName evidence="2">MarR family transcriptional regulator</fullName>
    </submittedName>
</protein>
<dbReference type="PANTHER" id="PTHR33164:SF57">
    <property type="entry name" value="MARR-FAMILY TRANSCRIPTIONAL REGULATOR"/>
    <property type="match status" value="1"/>
</dbReference>
<evidence type="ECO:0000313" key="2">
    <source>
        <dbReference type="EMBL" id="MST96768.1"/>
    </source>
</evidence>
<gene>
    <name evidence="2" type="ORF">FYJ85_06880</name>
</gene>
<reference evidence="2 3" key="1">
    <citation type="submission" date="2019-08" db="EMBL/GenBank/DDBJ databases">
        <title>In-depth cultivation of the pig gut microbiome towards novel bacterial diversity and tailored functional studies.</title>
        <authorList>
            <person name="Wylensek D."/>
            <person name="Hitch T.C.A."/>
            <person name="Clavel T."/>
        </authorList>
    </citation>
    <scope>NUCLEOTIDE SEQUENCE [LARGE SCALE GENOMIC DNA]</scope>
    <source>
        <strain evidence="2 3">BBE-744-WT-12</strain>
    </source>
</reference>